<dbReference type="CDD" id="cd00305">
    <property type="entry name" value="Cu-Zn_Superoxide_Dismutase"/>
    <property type="match status" value="1"/>
</dbReference>
<dbReference type="PRINTS" id="PR00068">
    <property type="entry name" value="CUZNDISMTASE"/>
</dbReference>
<dbReference type="InterPro" id="IPR001424">
    <property type="entry name" value="SOD_Cu_Zn_dom"/>
</dbReference>
<organism evidence="2">
    <name type="scientific">viral metagenome</name>
    <dbReference type="NCBI Taxonomy" id="1070528"/>
    <lineage>
        <taxon>unclassified sequences</taxon>
        <taxon>metagenomes</taxon>
        <taxon>organismal metagenomes</taxon>
    </lineage>
</organism>
<evidence type="ECO:0000259" key="1">
    <source>
        <dbReference type="Pfam" id="PF00080"/>
    </source>
</evidence>
<dbReference type="GO" id="GO:0005507">
    <property type="term" value="F:copper ion binding"/>
    <property type="evidence" value="ECO:0007669"/>
    <property type="project" value="InterPro"/>
</dbReference>
<protein>
    <recommendedName>
        <fullName evidence="1">Superoxide dismutase copper/zinc binding domain-containing protein</fullName>
    </recommendedName>
</protein>
<dbReference type="InterPro" id="IPR036423">
    <property type="entry name" value="SOD-like_Cu/Zn_dom_sf"/>
</dbReference>
<sequence>MSKCVNCIAFFDDDIKGTVSFHQCDKSSKVIVIFNLFGFKPNMTHAIHIHEFGDMSNGCMSLGKHFNLHNDEHGSLFIKNGKSHTGDLINNLHTDNKGYFKYSYTDPRLNIIGDISKSIIGRSVVIHEGIDDLGLGSNAESKITGNAGGRMTCAVIGHAKNGKL</sequence>
<dbReference type="InterPro" id="IPR024134">
    <property type="entry name" value="SOD_Cu/Zn_/chaperone"/>
</dbReference>
<accession>A0A6C0CZG0</accession>
<dbReference type="Pfam" id="PF00080">
    <property type="entry name" value="Sod_Cu"/>
    <property type="match status" value="1"/>
</dbReference>
<dbReference type="PROSITE" id="PS00087">
    <property type="entry name" value="SOD_CU_ZN_1"/>
    <property type="match status" value="1"/>
</dbReference>
<dbReference type="Gene3D" id="2.60.40.200">
    <property type="entry name" value="Superoxide dismutase, copper/zinc binding domain"/>
    <property type="match status" value="1"/>
</dbReference>
<feature type="domain" description="Superoxide dismutase copper/zinc binding" evidence="1">
    <location>
        <begin position="15"/>
        <end position="156"/>
    </location>
</feature>
<dbReference type="InterPro" id="IPR018152">
    <property type="entry name" value="SOD_Cu/Zn_BS"/>
</dbReference>
<reference evidence="2" key="1">
    <citation type="journal article" date="2020" name="Nature">
        <title>Giant virus diversity and host interactions through global metagenomics.</title>
        <authorList>
            <person name="Schulz F."/>
            <person name="Roux S."/>
            <person name="Paez-Espino D."/>
            <person name="Jungbluth S."/>
            <person name="Walsh D.A."/>
            <person name="Denef V.J."/>
            <person name="McMahon K.D."/>
            <person name="Konstantinidis K.T."/>
            <person name="Eloe-Fadrosh E.A."/>
            <person name="Kyrpides N.C."/>
            <person name="Woyke T."/>
        </authorList>
    </citation>
    <scope>NUCLEOTIDE SEQUENCE</scope>
    <source>
        <strain evidence="2">GVMAG-M-3300023174-102</strain>
    </source>
</reference>
<name>A0A6C0CZG0_9ZZZZ</name>
<dbReference type="SUPFAM" id="SSF49329">
    <property type="entry name" value="Cu,Zn superoxide dismutase-like"/>
    <property type="match status" value="1"/>
</dbReference>
<evidence type="ECO:0000313" key="2">
    <source>
        <dbReference type="EMBL" id="QHT09623.1"/>
    </source>
</evidence>
<dbReference type="PANTHER" id="PTHR10003">
    <property type="entry name" value="SUPEROXIDE DISMUTASE CU-ZN -RELATED"/>
    <property type="match status" value="1"/>
</dbReference>
<dbReference type="GO" id="GO:0006801">
    <property type="term" value="P:superoxide metabolic process"/>
    <property type="evidence" value="ECO:0007669"/>
    <property type="project" value="InterPro"/>
</dbReference>
<proteinExistence type="predicted"/>
<dbReference type="AlphaFoldDB" id="A0A6C0CZG0"/>
<dbReference type="EMBL" id="MN739513">
    <property type="protein sequence ID" value="QHT09623.1"/>
    <property type="molecule type" value="Genomic_DNA"/>
</dbReference>